<reference evidence="10 11" key="1">
    <citation type="submission" date="2019-09" db="EMBL/GenBank/DDBJ databases">
        <title>Taxonomic organization of the family Brucellaceae based on a phylogenomic approach.</title>
        <authorList>
            <person name="Leclercq S."/>
            <person name="Cloeckaert A."/>
            <person name="Zygmunt M.S."/>
        </authorList>
    </citation>
    <scope>NUCLEOTIDE SEQUENCE [LARGE SCALE GENOMIC DNA]</scope>
    <source>
        <strain evidence="10 11">TA93</strain>
    </source>
</reference>
<keyword evidence="6 8" id="KW-1133">Transmembrane helix</keyword>
<dbReference type="RefSeq" id="WP_151644729.1">
    <property type="nucleotide sequence ID" value="NZ_WBVY01000002.1"/>
</dbReference>
<evidence type="ECO:0000256" key="8">
    <source>
        <dbReference type="RuleBase" id="RU363032"/>
    </source>
</evidence>
<accession>A0A7V7VWF0</accession>
<keyword evidence="7 8" id="KW-0472">Membrane</keyword>
<dbReference type="PANTHER" id="PTHR43357:SF4">
    <property type="entry name" value="INNER MEMBRANE ABC TRANSPORTER PERMEASE PROTEIN YDCV"/>
    <property type="match status" value="1"/>
</dbReference>
<comment type="caution">
    <text evidence="10">The sequence shown here is derived from an EMBL/GenBank/DDBJ whole genome shotgun (WGS) entry which is preliminary data.</text>
</comment>
<protein>
    <submittedName>
        <fullName evidence="10">ABC transporter permease</fullName>
    </submittedName>
</protein>
<dbReference type="EMBL" id="WBVY01000002">
    <property type="protein sequence ID" value="KAB2658114.1"/>
    <property type="molecule type" value="Genomic_DNA"/>
</dbReference>
<name>A0A7V7VWF0_9HYPH</name>
<dbReference type="PROSITE" id="PS50928">
    <property type="entry name" value="ABC_TM1"/>
    <property type="match status" value="1"/>
</dbReference>
<dbReference type="Pfam" id="PF00528">
    <property type="entry name" value="BPD_transp_1"/>
    <property type="match status" value="1"/>
</dbReference>
<organism evidence="10 11">
    <name type="scientific">Brucella tritici</name>
    <dbReference type="NCBI Taxonomy" id="94626"/>
    <lineage>
        <taxon>Bacteria</taxon>
        <taxon>Pseudomonadati</taxon>
        <taxon>Pseudomonadota</taxon>
        <taxon>Alphaproteobacteria</taxon>
        <taxon>Hyphomicrobiales</taxon>
        <taxon>Brucellaceae</taxon>
        <taxon>Brucella/Ochrobactrum group</taxon>
        <taxon>Brucella</taxon>
    </lineage>
</organism>
<evidence type="ECO:0000256" key="6">
    <source>
        <dbReference type="ARBA" id="ARBA00022989"/>
    </source>
</evidence>
<dbReference type="AlphaFoldDB" id="A0A7V7VWF0"/>
<feature type="transmembrane region" description="Helical" evidence="8">
    <location>
        <begin position="95"/>
        <end position="117"/>
    </location>
</feature>
<evidence type="ECO:0000256" key="3">
    <source>
        <dbReference type="ARBA" id="ARBA00022475"/>
    </source>
</evidence>
<comment type="similarity">
    <text evidence="8">Belongs to the binding-protein-dependent transport system permease family.</text>
</comment>
<gene>
    <name evidence="10" type="ORF">F9K94_07930</name>
</gene>
<feature type="transmembrane region" description="Helical" evidence="8">
    <location>
        <begin position="200"/>
        <end position="222"/>
    </location>
</feature>
<dbReference type="InterPro" id="IPR000515">
    <property type="entry name" value="MetI-like"/>
</dbReference>
<evidence type="ECO:0000256" key="5">
    <source>
        <dbReference type="ARBA" id="ARBA00022692"/>
    </source>
</evidence>
<dbReference type="SUPFAM" id="SSF161098">
    <property type="entry name" value="MetI-like"/>
    <property type="match status" value="1"/>
</dbReference>
<comment type="subcellular location">
    <subcellularLocation>
        <location evidence="1">Cell inner membrane</location>
        <topology evidence="1">Multi-pass membrane protein</topology>
    </subcellularLocation>
    <subcellularLocation>
        <location evidence="8">Cell membrane</location>
        <topology evidence="8">Multi-pass membrane protein</topology>
    </subcellularLocation>
</comment>
<evidence type="ECO:0000256" key="7">
    <source>
        <dbReference type="ARBA" id="ARBA00023136"/>
    </source>
</evidence>
<proteinExistence type="inferred from homology"/>
<sequence>MSRFIFWTSTLLALAFLVIPLVLIMPLAFNESSFLTYPMEGFSLKWFHEVFAQEQWARSFLNSLKVAVGTTVVALLVGGLAATGVMLLNRWLQIILTALFVSPMIVPSIVIGVAFAYSFGRAGLSGSYWGLVLAHSILAAPLVFLSVMTSLRGLDPDLDRAAASLGASRRHRFMTVTLPLAAPGFMAGALFAFTTSFDEVVAALFLASPESTTLPVMLFSGLRDRLQPTLVVVALLLSLISFALLALMHWLQQLGKPAKH</sequence>
<feature type="transmembrane region" description="Helical" evidence="8">
    <location>
        <begin position="172"/>
        <end position="194"/>
    </location>
</feature>
<evidence type="ECO:0000256" key="1">
    <source>
        <dbReference type="ARBA" id="ARBA00004429"/>
    </source>
</evidence>
<dbReference type="GO" id="GO:0055085">
    <property type="term" value="P:transmembrane transport"/>
    <property type="evidence" value="ECO:0007669"/>
    <property type="project" value="InterPro"/>
</dbReference>
<feature type="transmembrane region" description="Helical" evidence="8">
    <location>
        <begin position="129"/>
        <end position="151"/>
    </location>
</feature>
<keyword evidence="3" id="KW-1003">Cell membrane</keyword>
<feature type="transmembrane region" description="Helical" evidence="8">
    <location>
        <begin position="66"/>
        <end position="88"/>
    </location>
</feature>
<keyword evidence="2 8" id="KW-0813">Transport</keyword>
<dbReference type="GO" id="GO:0005886">
    <property type="term" value="C:plasma membrane"/>
    <property type="evidence" value="ECO:0007669"/>
    <property type="project" value="UniProtKB-SubCell"/>
</dbReference>
<dbReference type="Proteomes" id="UP000460650">
    <property type="component" value="Unassembled WGS sequence"/>
</dbReference>
<keyword evidence="4" id="KW-0997">Cell inner membrane</keyword>
<evidence type="ECO:0000313" key="11">
    <source>
        <dbReference type="Proteomes" id="UP000460650"/>
    </source>
</evidence>
<evidence type="ECO:0000313" key="10">
    <source>
        <dbReference type="EMBL" id="KAB2658114.1"/>
    </source>
</evidence>
<feature type="domain" description="ABC transmembrane type-1" evidence="9">
    <location>
        <begin position="60"/>
        <end position="248"/>
    </location>
</feature>
<feature type="transmembrane region" description="Helical" evidence="8">
    <location>
        <begin position="229"/>
        <end position="251"/>
    </location>
</feature>
<dbReference type="InterPro" id="IPR035906">
    <property type="entry name" value="MetI-like_sf"/>
</dbReference>
<dbReference type="PANTHER" id="PTHR43357">
    <property type="entry name" value="INNER MEMBRANE ABC TRANSPORTER PERMEASE PROTEIN YDCV"/>
    <property type="match status" value="1"/>
</dbReference>
<dbReference type="CDD" id="cd06261">
    <property type="entry name" value="TM_PBP2"/>
    <property type="match status" value="1"/>
</dbReference>
<keyword evidence="5 8" id="KW-0812">Transmembrane</keyword>
<evidence type="ECO:0000256" key="2">
    <source>
        <dbReference type="ARBA" id="ARBA00022448"/>
    </source>
</evidence>
<evidence type="ECO:0000259" key="9">
    <source>
        <dbReference type="PROSITE" id="PS50928"/>
    </source>
</evidence>
<evidence type="ECO:0000256" key="4">
    <source>
        <dbReference type="ARBA" id="ARBA00022519"/>
    </source>
</evidence>
<dbReference type="Gene3D" id="1.10.3720.10">
    <property type="entry name" value="MetI-like"/>
    <property type="match status" value="1"/>
</dbReference>